<keyword evidence="3" id="KW-1185">Reference proteome</keyword>
<evidence type="ECO:0000256" key="1">
    <source>
        <dbReference type="SAM" id="MobiDB-lite"/>
    </source>
</evidence>
<reference evidence="2" key="2">
    <citation type="submission" date="2021-08" db="EMBL/GenBank/DDBJ databases">
        <authorList>
            <person name="Tani A."/>
            <person name="Ola A."/>
            <person name="Ogura Y."/>
            <person name="Katsura K."/>
            <person name="Hayashi T."/>
        </authorList>
    </citation>
    <scope>NUCLEOTIDE SEQUENCE</scope>
    <source>
        <strain evidence="2">DSM 16372</strain>
    </source>
</reference>
<evidence type="ECO:0000313" key="3">
    <source>
        <dbReference type="Proteomes" id="UP001055247"/>
    </source>
</evidence>
<dbReference type="EMBL" id="BPQO01000002">
    <property type="protein sequence ID" value="GJD87089.1"/>
    <property type="molecule type" value="Genomic_DNA"/>
</dbReference>
<dbReference type="Proteomes" id="UP001055247">
    <property type="component" value="Unassembled WGS sequence"/>
</dbReference>
<feature type="region of interest" description="Disordered" evidence="1">
    <location>
        <begin position="1"/>
        <end position="25"/>
    </location>
</feature>
<proteinExistence type="predicted"/>
<evidence type="ECO:0000313" key="2">
    <source>
        <dbReference type="EMBL" id="GJD87089.1"/>
    </source>
</evidence>
<accession>A0AAV4ZGN9</accession>
<sequence>MSRTLDSARIRDLEGPQEEDGPARGGDIAARLHAFRSLGGNCEFGFVQRYGGAEPSGLLRFSYTPLPDLIHALDTDLSEFGAPGDLHLAEAESGTYYCASRRYGIWSNTAQTVGAVDPAALLEREYGRVAHLKRRMLEELGQGSKILVRKVGSADDPADLERLVRAIRRHGPSRLLRVAAAGPDWKPEPARWVGDGILEGHVRRFAPQEEAWDVDLEPWLLLCDSAERLCRGQSPEPVRPSALPVRTFPGLRAHTARGAEISSFRQDCDARALPHGPVHTFSAWIWLPKSFAGEALFAAIDYERLACTGADLARRGAWQRIWVSARIPDERERIRIGLVARAPRGQRFWSTGWRLDEGPLPPPDPEPGIRPATGLGSWLARLRGRARGRI</sequence>
<dbReference type="AlphaFoldDB" id="A0AAV4ZGN9"/>
<protein>
    <submittedName>
        <fullName evidence="2">Uncharacterized protein</fullName>
    </submittedName>
</protein>
<gene>
    <name evidence="2" type="ORF">BHAOGJBA_0588</name>
</gene>
<organism evidence="2 3">
    <name type="scientific">Methylobacterium hispanicum</name>
    <dbReference type="NCBI Taxonomy" id="270350"/>
    <lineage>
        <taxon>Bacteria</taxon>
        <taxon>Pseudomonadati</taxon>
        <taxon>Pseudomonadota</taxon>
        <taxon>Alphaproteobacteria</taxon>
        <taxon>Hyphomicrobiales</taxon>
        <taxon>Methylobacteriaceae</taxon>
        <taxon>Methylobacterium</taxon>
    </lineage>
</organism>
<comment type="caution">
    <text evidence="2">The sequence shown here is derived from an EMBL/GenBank/DDBJ whole genome shotgun (WGS) entry which is preliminary data.</text>
</comment>
<feature type="compositionally biased region" description="Basic and acidic residues" evidence="1">
    <location>
        <begin position="1"/>
        <end position="14"/>
    </location>
</feature>
<name>A0AAV4ZGN9_9HYPH</name>
<reference evidence="2" key="1">
    <citation type="journal article" date="2016" name="Front. Microbiol.">
        <title>Genome Sequence of the Piezophilic, Mesophilic Sulfate-Reducing Bacterium Desulfovibrio indicus J2T.</title>
        <authorList>
            <person name="Cao J."/>
            <person name="Maignien L."/>
            <person name="Shao Z."/>
            <person name="Alain K."/>
            <person name="Jebbar M."/>
        </authorList>
    </citation>
    <scope>NUCLEOTIDE SEQUENCE</scope>
    <source>
        <strain evidence="2">DSM 16372</strain>
    </source>
</reference>
<dbReference type="RefSeq" id="WP_066920732.1">
    <property type="nucleotide sequence ID" value="NZ_BPQO01000002.1"/>
</dbReference>